<feature type="domain" description="CzcB-like barrel-sandwich hybrid" evidence="4">
    <location>
        <begin position="33"/>
        <end position="174"/>
    </location>
</feature>
<evidence type="ECO:0000259" key="4">
    <source>
        <dbReference type="Pfam" id="PF25973"/>
    </source>
</evidence>
<reference evidence="5 6" key="1">
    <citation type="submission" date="2016-03" db="EMBL/GenBank/DDBJ databases">
        <title>Photobacterium proteolyticum sp. nov. a protease producing bacterium isolated from ocean sediments of Laizhou Bay.</title>
        <authorList>
            <person name="Li Y."/>
        </authorList>
    </citation>
    <scope>NUCLEOTIDE SEQUENCE [LARGE SCALE GENOMIC DNA]</scope>
    <source>
        <strain evidence="5 6">R-40508</strain>
    </source>
</reference>
<evidence type="ECO:0000313" key="6">
    <source>
        <dbReference type="Proteomes" id="UP000078503"/>
    </source>
</evidence>
<dbReference type="Pfam" id="PF25954">
    <property type="entry name" value="Beta-barrel_RND_2"/>
    <property type="match status" value="1"/>
</dbReference>
<feature type="signal peptide" evidence="2">
    <location>
        <begin position="1"/>
        <end position="20"/>
    </location>
</feature>
<comment type="caution">
    <text evidence="5">The sequence shown here is derived from an EMBL/GenBank/DDBJ whole genome shotgun (WGS) entry which is preliminary data.</text>
</comment>
<dbReference type="InterPro" id="IPR058792">
    <property type="entry name" value="Beta-barrel_RND_2"/>
</dbReference>
<feature type="chain" id="PRO_5008089993" evidence="2">
    <location>
        <begin position="21"/>
        <end position="256"/>
    </location>
</feature>
<keyword evidence="2" id="KW-0732">Signal</keyword>
<dbReference type="InterPro" id="IPR058647">
    <property type="entry name" value="BSH_CzcB-like"/>
</dbReference>
<keyword evidence="6" id="KW-1185">Reference proteome</keyword>
<dbReference type="EMBL" id="LVHF01000033">
    <property type="protein sequence ID" value="OAN11122.1"/>
    <property type="molecule type" value="Genomic_DNA"/>
</dbReference>
<proteinExistence type="inferred from homology"/>
<evidence type="ECO:0000256" key="2">
    <source>
        <dbReference type="SAM" id="SignalP"/>
    </source>
</evidence>
<dbReference type="InterPro" id="IPR006143">
    <property type="entry name" value="RND_pump_MFP"/>
</dbReference>
<dbReference type="NCBIfam" id="TIGR01730">
    <property type="entry name" value="RND_mfp"/>
    <property type="match status" value="1"/>
</dbReference>
<name>A0A178K330_9GAMM</name>
<dbReference type="PANTHER" id="PTHR30469">
    <property type="entry name" value="MULTIDRUG RESISTANCE PROTEIN MDTA"/>
    <property type="match status" value="1"/>
</dbReference>
<dbReference type="PANTHER" id="PTHR30469:SF33">
    <property type="entry name" value="SLR1207 PROTEIN"/>
    <property type="match status" value="1"/>
</dbReference>
<dbReference type="Gene3D" id="2.40.50.100">
    <property type="match status" value="1"/>
</dbReference>
<dbReference type="AlphaFoldDB" id="A0A178K330"/>
<organism evidence="5 6">
    <name type="scientific">Photobacterium jeanii</name>
    <dbReference type="NCBI Taxonomy" id="858640"/>
    <lineage>
        <taxon>Bacteria</taxon>
        <taxon>Pseudomonadati</taxon>
        <taxon>Pseudomonadota</taxon>
        <taxon>Gammaproteobacteria</taxon>
        <taxon>Vibrionales</taxon>
        <taxon>Vibrionaceae</taxon>
        <taxon>Photobacterium</taxon>
    </lineage>
</organism>
<evidence type="ECO:0000259" key="3">
    <source>
        <dbReference type="Pfam" id="PF25954"/>
    </source>
</evidence>
<evidence type="ECO:0000256" key="1">
    <source>
        <dbReference type="ARBA" id="ARBA00009477"/>
    </source>
</evidence>
<protein>
    <submittedName>
        <fullName evidence="5">Efflux transporter periplasmic adaptor subunit</fullName>
    </submittedName>
</protein>
<comment type="similarity">
    <text evidence="1">Belongs to the membrane fusion protein (MFP) (TC 8.A.1) family.</text>
</comment>
<dbReference type="Gene3D" id="2.40.30.170">
    <property type="match status" value="1"/>
</dbReference>
<dbReference type="GO" id="GO:0015562">
    <property type="term" value="F:efflux transmembrane transporter activity"/>
    <property type="evidence" value="ECO:0007669"/>
    <property type="project" value="TreeGrafter"/>
</dbReference>
<dbReference type="Pfam" id="PF25973">
    <property type="entry name" value="BSH_CzcB"/>
    <property type="match status" value="1"/>
</dbReference>
<gene>
    <name evidence="5" type="ORF">A3K86_19320</name>
</gene>
<accession>A0A178K330</accession>
<dbReference type="GO" id="GO:1990281">
    <property type="term" value="C:efflux pump complex"/>
    <property type="evidence" value="ECO:0007669"/>
    <property type="project" value="TreeGrafter"/>
</dbReference>
<dbReference type="Gene3D" id="1.10.287.470">
    <property type="entry name" value="Helix hairpin bin"/>
    <property type="match status" value="1"/>
</dbReference>
<evidence type="ECO:0000313" key="5">
    <source>
        <dbReference type="EMBL" id="OAN11122.1"/>
    </source>
</evidence>
<dbReference type="STRING" id="858640.A3K86_19320"/>
<dbReference type="Proteomes" id="UP000078503">
    <property type="component" value="Unassembled WGS sequence"/>
</dbReference>
<feature type="domain" description="CusB-like beta-barrel" evidence="3">
    <location>
        <begin position="180"/>
        <end position="254"/>
    </location>
</feature>
<sequence length="256" mass="28049">MMKKYLCLGLLFVCSQVVYAKDYAMGYLAPIRSVTVSSEVTGIVDEYSSEIGDAIAQGEVLVKLSIVDNLLNVKLAKAELGVSQNELITQEKQLQRFASLYKTKGISASDYDEQNRVTTLSRAQVEVDKIKLAMAQREKDKSEIKAPFSGTILKRNVELGQFIPSGEALYTLVDLHKVKVQFHLLESDILATKVGDKVSVIIPALNNKVMAGKVDILAPAFEAGEPGFLVEVVVDNPEQILKAGMQAKVEWAEQGV</sequence>
<dbReference type="SUPFAM" id="SSF111369">
    <property type="entry name" value="HlyD-like secretion proteins"/>
    <property type="match status" value="1"/>
</dbReference>